<comment type="caution">
    <text evidence="1">The sequence shown here is derived from an EMBL/GenBank/DDBJ whole genome shotgun (WGS) entry which is preliminary data.</text>
</comment>
<dbReference type="AlphaFoldDB" id="A0AAP0S729"/>
<accession>A0AAP0S729</accession>
<evidence type="ECO:0000313" key="2">
    <source>
        <dbReference type="Proteomes" id="UP001415857"/>
    </source>
</evidence>
<dbReference type="Proteomes" id="UP001415857">
    <property type="component" value="Unassembled WGS sequence"/>
</dbReference>
<dbReference type="PANTHER" id="PTHR45125:SF3">
    <property type="entry name" value="NO-APICAL-MERISTEM-ASSOCIATED CARBOXY-TERMINAL DOMAIN PROTEIN"/>
    <property type="match status" value="1"/>
</dbReference>
<gene>
    <name evidence="1" type="ORF">L1049_019742</name>
</gene>
<name>A0AAP0S729_LIQFO</name>
<dbReference type="PANTHER" id="PTHR45125">
    <property type="entry name" value="F21J9.4-RELATED"/>
    <property type="match status" value="1"/>
</dbReference>
<evidence type="ECO:0000313" key="1">
    <source>
        <dbReference type="EMBL" id="KAK9291792.1"/>
    </source>
</evidence>
<evidence type="ECO:0008006" key="3">
    <source>
        <dbReference type="Google" id="ProtNLM"/>
    </source>
</evidence>
<protein>
    <recommendedName>
        <fullName evidence="3">Glutathione S-transferase T3-like</fullName>
    </recommendedName>
</protein>
<sequence length="119" mass="13520">MGKKKGGNFSVEDDELLVSAWLNTSIDSVIGTGPKNVALWKRILLYYNKYKTFESTCNHNSLMNRWSMIQCATNKFCGSIAQVALSGHVEQDRQLMLTTPIDDRNHHHQEAYSLNDCEP</sequence>
<reference evidence="1 2" key="1">
    <citation type="journal article" date="2024" name="Plant J.">
        <title>Genome sequences and population genomics reveal climatic adaptation and genomic divergence between two closely related sweetgum species.</title>
        <authorList>
            <person name="Xu W.Q."/>
            <person name="Ren C.Q."/>
            <person name="Zhang X.Y."/>
            <person name="Comes H.P."/>
            <person name="Liu X.H."/>
            <person name="Li Y.G."/>
            <person name="Kettle C.J."/>
            <person name="Jalonen R."/>
            <person name="Gaisberger H."/>
            <person name="Ma Y.Z."/>
            <person name="Qiu Y.X."/>
        </authorList>
    </citation>
    <scope>NUCLEOTIDE SEQUENCE [LARGE SCALE GENOMIC DNA]</scope>
    <source>
        <strain evidence="1">Hangzhou</strain>
    </source>
</reference>
<keyword evidence="2" id="KW-1185">Reference proteome</keyword>
<proteinExistence type="predicted"/>
<organism evidence="1 2">
    <name type="scientific">Liquidambar formosana</name>
    <name type="common">Formosan gum</name>
    <dbReference type="NCBI Taxonomy" id="63359"/>
    <lineage>
        <taxon>Eukaryota</taxon>
        <taxon>Viridiplantae</taxon>
        <taxon>Streptophyta</taxon>
        <taxon>Embryophyta</taxon>
        <taxon>Tracheophyta</taxon>
        <taxon>Spermatophyta</taxon>
        <taxon>Magnoliopsida</taxon>
        <taxon>eudicotyledons</taxon>
        <taxon>Gunneridae</taxon>
        <taxon>Pentapetalae</taxon>
        <taxon>Saxifragales</taxon>
        <taxon>Altingiaceae</taxon>
        <taxon>Liquidambar</taxon>
    </lineage>
</organism>
<dbReference type="EMBL" id="JBBPBK010000001">
    <property type="protein sequence ID" value="KAK9291792.1"/>
    <property type="molecule type" value="Genomic_DNA"/>
</dbReference>